<dbReference type="PROSITE" id="PS50075">
    <property type="entry name" value="CARRIER"/>
    <property type="match status" value="1"/>
</dbReference>
<keyword evidence="5 13" id="KW-0444">Lipid biosynthesis</keyword>
<dbReference type="EMBL" id="CAJPIZ010002122">
    <property type="protein sequence ID" value="CAG2104568.1"/>
    <property type="molecule type" value="Genomic_DNA"/>
</dbReference>
<evidence type="ECO:0000256" key="5">
    <source>
        <dbReference type="ARBA" id="ARBA00022516"/>
    </source>
</evidence>
<dbReference type="InterPro" id="IPR006162">
    <property type="entry name" value="Ppantetheine_attach_site"/>
</dbReference>
<dbReference type="InterPro" id="IPR009081">
    <property type="entry name" value="PP-bd_ACP"/>
</dbReference>
<evidence type="ECO:0000256" key="11">
    <source>
        <dbReference type="ARBA" id="ARBA00023128"/>
    </source>
</evidence>
<evidence type="ECO:0000256" key="13">
    <source>
        <dbReference type="RuleBase" id="RU000722"/>
    </source>
</evidence>
<evidence type="ECO:0000256" key="10">
    <source>
        <dbReference type="ARBA" id="ARBA00023098"/>
    </source>
</evidence>
<dbReference type="EMBL" id="OC856697">
    <property type="protein sequence ID" value="CAD7624138.1"/>
    <property type="molecule type" value="Genomic_DNA"/>
</dbReference>
<evidence type="ECO:0000259" key="14">
    <source>
        <dbReference type="PROSITE" id="PS50075"/>
    </source>
</evidence>
<evidence type="ECO:0000256" key="2">
    <source>
        <dbReference type="ARBA" id="ARBA00010930"/>
    </source>
</evidence>
<dbReference type="PROSITE" id="PS00012">
    <property type="entry name" value="PHOSPHOPANTETHEINE"/>
    <property type="match status" value="1"/>
</dbReference>
<dbReference type="Pfam" id="PF00550">
    <property type="entry name" value="PP-binding"/>
    <property type="match status" value="1"/>
</dbReference>
<name>A0A7R9KLG8_9ACAR</name>
<keyword evidence="10" id="KW-0443">Lipid metabolism</keyword>
<keyword evidence="16" id="KW-1185">Reference proteome</keyword>
<keyword evidence="12 13" id="KW-0275">Fatty acid biosynthesis</keyword>
<feature type="domain" description="Carrier" evidence="14">
    <location>
        <begin position="45"/>
        <end position="123"/>
    </location>
</feature>
<keyword evidence="9" id="KW-0249">Electron transport</keyword>
<keyword evidence="6" id="KW-0597">Phosphoprotein</keyword>
<dbReference type="SUPFAM" id="SSF47336">
    <property type="entry name" value="ACP-like"/>
    <property type="match status" value="1"/>
</dbReference>
<keyword evidence="7" id="KW-0276">Fatty acid metabolism</keyword>
<comment type="subcellular location">
    <subcellularLocation>
        <location evidence="1">Mitochondrion</location>
    </subcellularLocation>
</comment>
<dbReference type="Gene3D" id="1.10.1200.10">
    <property type="entry name" value="ACP-like"/>
    <property type="match status" value="1"/>
</dbReference>
<evidence type="ECO:0000256" key="1">
    <source>
        <dbReference type="ARBA" id="ARBA00004173"/>
    </source>
</evidence>
<dbReference type="PANTHER" id="PTHR20863">
    <property type="entry name" value="ACYL CARRIER PROTEIN"/>
    <property type="match status" value="1"/>
</dbReference>
<evidence type="ECO:0000313" key="15">
    <source>
        <dbReference type="EMBL" id="CAD7624138.1"/>
    </source>
</evidence>
<evidence type="ECO:0000256" key="3">
    <source>
        <dbReference type="ARBA" id="ARBA00022448"/>
    </source>
</evidence>
<dbReference type="GO" id="GO:0000036">
    <property type="term" value="F:acyl carrier activity"/>
    <property type="evidence" value="ECO:0007669"/>
    <property type="project" value="TreeGrafter"/>
</dbReference>
<evidence type="ECO:0000256" key="4">
    <source>
        <dbReference type="ARBA" id="ARBA00022450"/>
    </source>
</evidence>
<keyword evidence="8" id="KW-0809">Transit peptide</keyword>
<dbReference type="GO" id="GO:0000035">
    <property type="term" value="F:acyl binding"/>
    <property type="evidence" value="ECO:0007669"/>
    <property type="project" value="TreeGrafter"/>
</dbReference>
<dbReference type="InterPro" id="IPR003231">
    <property type="entry name" value="ACP"/>
</dbReference>
<evidence type="ECO:0000256" key="7">
    <source>
        <dbReference type="ARBA" id="ARBA00022832"/>
    </source>
</evidence>
<evidence type="ECO:0000256" key="8">
    <source>
        <dbReference type="ARBA" id="ARBA00022946"/>
    </source>
</evidence>
<proteinExistence type="inferred from homology"/>
<dbReference type="OrthoDB" id="448946at2759"/>
<gene>
    <name evidence="15" type="ORF">OSB1V03_LOCUS4584</name>
</gene>
<sequence>MSSRLLIGRLLRPAIASLTTASRRPLHCPTAIQRFPSYGPPKEPVVPKDIEFRVLNSLAKHDKIDANSLTLSTHLTQDLGLDSLDIVELVVELEDEFALEIPDADAERLLTVQSLVDWVVQYLEAKGHYNQRPGIEFLEGMTRGRPMN</sequence>
<evidence type="ECO:0000313" key="16">
    <source>
        <dbReference type="Proteomes" id="UP000759131"/>
    </source>
</evidence>
<accession>A0A7R9KLG8</accession>
<comment type="similarity">
    <text evidence="2">Belongs to the acyl carrier protein (ACP) family.</text>
</comment>
<dbReference type="AlphaFoldDB" id="A0A7R9KLG8"/>
<dbReference type="InterPro" id="IPR036736">
    <property type="entry name" value="ACP-like_sf"/>
</dbReference>
<keyword evidence="11" id="KW-0496">Mitochondrion</keyword>
<reference evidence="15" key="1">
    <citation type="submission" date="2020-11" db="EMBL/GenBank/DDBJ databases">
        <authorList>
            <person name="Tran Van P."/>
        </authorList>
    </citation>
    <scope>NUCLEOTIDE SEQUENCE</scope>
</reference>
<dbReference type="HAMAP" id="MF_01217">
    <property type="entry name" value="Acyl_carrier"/>
    <property type="match status" value="1"/>
</dbReference>
<dbReference type="Proteomes" id="UP000759131">
    <property type="component" value="Unassembled WGS sequence"/>
</dbReference>
<keyword evidence="3" id="KW-0813">Transport</keyword>
<keyword evidence="4 13" id="KW-0596">Phosphopantetheine</keyword>
<organism evidence="15">
    <name type="scientific">Medioppia subpectinata</name>
    <dbReference type="NCBI Taxonomy" id="1979941"/>
    <lineage>
        <taxon>Eukaryota</taxon>
        <taxon>Metazoa</taxon>
        <taxon>Ecdysozoa</taxon>
        <taxon>Arthropoda</taxon>
        <taxon>Chelicerata</taxon>
        <taxon>Arachnida</taxon>
        <taxon>Acari</taxon>
        <taxon>Acariformes</taxon>
        <taxon>Sarcoptiformes</taxon>
        <taxon>Oribatida</taxon>
        <taxon>Brachypylina</taxon>
        <taxon>Oppioidea</taxon>
        <taxon>Oppiidae</taxon>
        <taxon>Medioppia</taxon>
    </lineage>
</organism>
<dbReference type="PANTHER" id="PTHR20863:SF28">
    <property type="entry name" value="ACYL CARRIER PROTEIN, MITOCHONDRIAL"/>
    <property type="match status" value="1"/>
</dbReference>
<evidence type="ECO:0000256" key="12">
    <source>
        <dbReference type="ARBA" id="ARBA00023160"/>
    </source>
</evidence>
<evidence type="ECO:0000256" key="9">
    <source>
        <dbReference type="ARBA" id="ARBA00022982"/>
    </source>
</evidence>
<evidence type="ECO:0000256" key="6">
    <source>
        <dbReference type="ARBA" id="ARBA00022553"/>
    </source>
</evidence>
<dbReference type="GO" id="GO:0005739">
    <property type="term" value="C:mitochondrion"/>
    <property type="evidence" value="ECO:0007669"/>
    <property type="project" value="UniProtKB-SubCell"/>
</dbReference>
<comment type="function">
    <text evidence="13">Carrier of the growing fatty acid chain in fatty acid biosynthesis.</text>
</comment>
<protein>
    <recommendedName>
        <fullName evidence="13">Acyl carrier protein</fullName>
    </recommendedName>
</protein>